<organism evidence="2 3">
    <name type="scientific">Rhodovulum imhoffii</name>
    <dbReference type="NCBI Taxonomy" id="365340"/>
    <lineage>
        <taxon>Bacteria</taxon>
        <taxon>Pseudomonadati</taxon>
        <taxon>Pseudomonadota</taxon>
        <taxon>Alphaproteobacteria</taxon>
        <taxon>Rhodobacterales</taxon>
        <taxon>Paracoccaceae</taxon>
        <taxon>Rhodovulum</taxon>
    </lineage>
</organism>
<comment type="caution">
    <text evidence="2">The sequence shown here is derived from an EMBL/GenBank/DDBJ whole genome shotgun (WGS) entry which is preliminary data.</text>
</comment>
<dbReference type="Gene3D" id="2.30.330.10">
    <property type="entry name" value="SpoA-like"/>
    <property type="match status" value="1"/>
</dbReference>
<dbReference type="InterPro" id="IPR001543">
    <property type="entry name" value="FliN-like_C"/>
</dbReference>
<gene>
    <name evidence="2" type="ORF">C8N32_11747</name>
</gene>
<protein>
    <submittedName>
        <fullName evidence="2">Flagellar motor switch protein FliM</fullName>
    </submittedName>
</protein>
<dbReference type="EMBL" id="QAAA01000017">
    <property type="protein sequence ID" value="PTN01099.1"/>
    <property type="molecule type" value="Genomic_DNA"/>
</dbReference>
<dbReference type="Pfam" id="PF01052">
    <property type="entry name" value="FliMN_C"/>
    <property type="match status" value="1"/>
</dbReference>
<keyword evidence="2" id="KW-0966">Cell projection</keyword>
<keyword evidence="2" id="KW-0969">Cilium</keyword>
<reference evidence="2 3" key="1">
    <citation type="submission" date="2018-04" db="EMBL/GenBank/DDBJ databases">
        <title>Genomic Encyclopedia of Archaeal and Bacterial Type Strains, Phase II (KMG-II): from individual species to whole genera.</title>
        <authorList>
            <person name="Goeker M."/>
        </authorList>
    </citation>
    <scope>NUCLEOTIDE SEQUENCE [LARGE SCALE GENOMIC DNA]</scope>
    <source>
        <strain evidence="2 3">DSM 18064</strain>
    </source>
</reference>
<evidence type="ECO:0000259" key="1">
    <source>
        <dbReference type="Pfam" id="PF01052"/>
    </source>
</evidence>
<accession>A0A2T5BPW7</accession>
<feature type="domain" description="Flagellar motor switch protein FliN-like C-terminal" evidence="1">
    <location>
        <begin position="201"/>
        <end position="269"/>
    </location>
</feature>
<evidence type="ECO:0000313" key="2">
    <source>
        <dbReference type="EMBL" id="PTN01099.1"/>
    </source>
</evidence>
<name>A0A2T5BPW7_9RHOB</name>
<proteinExistence type="predicted"/>
<sequence>MTGRTHQQILRAKAGAGRPERSDLPVAALARALERGAKALFGLELGVSDKQISVQTPESLARLVPETALMFEVEGGEAGIGLAGMSADLALALIEQRLTGGLGTTTAPRRSTRVETALLREGLTPLLCELSPVLRCGPVVETPRLLPMLMGEARLRLLEFGVSIALGQRRGVLWLAVPMAGRPALRRDDRRGEWRMLMRNNLNAAPMACKAILWRGTLPLAQLRGLDVGDLVPVPARALQAVRLETVERTLLATGRLGQSQGQKAIRLDAGGGMAAQVPEPAAQGVVGELAFAEEGLGEPEGG</sequence>
<dbReference type="RefSeq" id="WP_107893233.1">
    <property type="nucleotide sequence ID" value="NZ_QAAA01000017.1"/>
</dbReference>
<dbReference type="AlphaFoldDB" id="A0A2T5BPW7"/>
<keyword evidence="3" id="KW-1185">Reference proteome</keyword>
<dbReference type="Proteomes" id="UP000243859">
    <property type="component" value="Unassembled WGS sequence"/>
</dbReference>
<evidence type="ECO:0000313" key="3">
    <source>
        <dbReference type="Proteomes" id="UP000243859"/>
    </source>
</evidence>
<dbReference type="SUPFAM" id="SSF101801">
    <property type="entry name" value="Surface presentation of antigens (SPOA)"/>
    <property type="match status" value="1"/>
</dbReference>
<keyword evidence="2" id="KW-0282">Flagellum</keyword>
<dbReference type="OrthoDB" id="7824563at2"/>
<dbReference type="InterPro" id="IPR036429">
    <property type="entry name" value="SpoA-like_sf"/>
</dbReference>